<evidence type="ECO:0000256" key="2">
    <source>
        <dbReference type="SAM" id="MobiDB-lite"/>
    </source>
</evidence>
<dbReference type="InterPro" id="IPR029058">
    <property type="entry name" value="AB_hydrolase_fold"/>
</dbReference>
<reference evidence="4" key="2">
    <citation type="submission" date="2023-06" db="EMBL/GenBank/DDBJ databases">
        <authorList>
            <consortium name="Lawrence Berkeley National Laboratory"/>
            <person name="Haridas S."/>
            <person name="Hensen N."/>
            <person name="Bonometti L."/>
            <person name="Westerberg I."/>
            <person name="Brannstrom I.O."/>
            <person name="Guillou S."/>
            <person name="Cros-Aarteil S."/>
            <person name="Calhoun S."/>
            <person name="Kuo A."/>
            <person name="Mondo S."/>
            <person name="Pangilinan J."/>
            <person name="Riley R."/>
            <person name="Labutti K."/>
            <person name="Andreopoulos B."/>
            <person name="Lipzen A."/>
            <person name="Chen C."/>
            <person name="Yanf M."/>
            <person name="Daum C."/>
            <person name="Ng V."/>
            <person name="Clum A."/>
            <person name="Steindorff A."/>
            <person name="Ohm R."/>
            <person name="Martin F."/>
            <person name="Silar P."/>
            <person name="Natvig D."/>
            <person name="Lalanne C."/>
            <person name="Gautier V."/>
            <person name="Ament-Velasquez S.L."/>
            <person name="Kruys A."/>
            <person name="Hutchinson M.I."/>
            <person name="Powell A.J."/>
            <person name="Barry K."/>
            <person name="Miller A.N."/>
            <person name="Grigoriev I.V."/>
            <person name="Debuchy R."/>
            <person name="Gladieux P."/>
            <person name="Thoren M.H."/>
            <person name="Johannesson H."/>
        </authorList>
    </citation>
    <scope>NUCLEOTIDE SEQUENCE</scope>
    <source>
        <strain evidence="4">CBS 314.62</strain>
    </source>
</reference>
<keyword evidence="1 4" id="KW-0378">Hydrolase</keyword>
<accession>A0AAE0XGU7</accession>
<dbReference type="SUPFAM" id="SSF53474">
    <property type="entry name" value="alpha/beta-Hydrolases"/>
    <property type="match status" value="1"/>
</dbReference>
<reference evidence="4" key="1">
    <citation type="journal article" date="2023" name="Mol. Phylogenet. Evol.">
        <title>Genome-scale phylogeny and comparative genomics of the fungal order Sordariales.</title>
        <authorList>
            <person name="Hensen N."/>
            <person name="Bonometti L."/>
            <person name="Westerberg I."/>
            <person name="Brannstrom I.O."/>
            <person name="Guillou S."/>
            <person name="Cros-Aarteil S."/>
            <person name="Calhoun S."/>
            <person name="Haridas S."/>
            <person name="Kuo A."/>
            <person name="Mondo S."/>
            <person name="Pangilinan J."/>
            <person name="Riley R."/>
            <person name="LaButti K."/>
            <person name="Andreopoulos B."/>
            <person name="Lipzen A."/>
            <person name="Chen C."/>
            <person name="Yan M."/>
            <person name="Daum C."/>
            <person name="Ng V."/>
            <person name="Clum A."/>
            <person name="Steindorff A."/>
            <person name="Ohm R.A."/>
            <person name="Martin F."/>
            <person name="Silar P."/>
            <person name="Natvig D.O."/>
            <person name="Lalanne C."/>
            <person name="Gautier V."/>
            <person name="Ament-Velasquez S.L."/>
            <person name="Kruys A."/>
            <person name="Hutchinson M.I."/>
            <person name="Powell A.J."/>
            <person name="Barry K."/>
            <person name="Miller A.N."/>
            <person name="Grigoriev I.V."/>
            <person name="Debuchy R."/>
            <person name="Gladieux P."/>
            <person name="Hiltunen Thoren M."/>
            <person name="Johannesson H."/>
        </authorList>
    </citation>
    <scope>NUCLEOTIDE SEQUENCE</scope>
    <source>
        <strain evidence="4">CBS 314.62</strain>
    </source>
</reference>
<dbReference type="AlphaFoldDB" id="A0AAE0XGU7"/>
<dbReference type="EMBL" id="JAULSO010000001">
    <property type="protein sequence ID" value="KAK3693155.1"/>
    <property type="molecule type" value="Genomic_DNA"/>
</dbReference>
<dbReference type="InterPro" id="IPR013094">
    <property type="entry name" value="AB_hydrolase_3"/>
</dbReference>
<dbReference type="GO" id="GO:0016787">
    <property type="term" value="F:hydrolase activity"/>
    <property type="evidence" value="ECO:0007669"/>
    <property type="project" value="UniProtKB-KW"/>
</dbReference>
<evidence type="ECO:0000313" key="4">
    <source>
        <dbReference type="EMBL" id="KAK3693155.1"/>
    </source>
</evidence>
<evidence type="ECO:0000256" key="1">
    <source>
        <dbReference type="ARBA" id="ARBA00022801"/>
    </source>
</evidence>
<organism evidence="4 5">
    <name type="scientific">Podospora appendiculata</name>
    <dbReference type="NCBI Taxonomy" id="314037"/>
    <lineage>
        <taxon>Eukaryota</taxon>
        <taxon>Fungi</taxon>
        <taxon>Dikarya</taxon>
        <taxon>Ascomycota</taxon>
        <taxon>Pezizomycotina</taxon>
        <taxon>Sordariomycetes</taxon>
        <taxon>Sordariomycetidae</taxon>
        <taxon>Sordariales</taxon>
        <taxon>Podosporaceae</taxon>
        <taxon>Podospora</taxon>
    </lineage>
</organism>
<dbReference type="PANTHER" id="PTHR48081">
    <property type="entry name" value="AB HYDROLASE SUPERFAMILY PROTEIN C4A8.06C"/>
    <property type="match status" value="1"/>
</dbReference>
<dbReference type="Gene3D" id="3.40.50.1820">
    <property type="entry name" value="alpha/beta hydrolase"/>
    <property type="match status" value="1"/>
</dbReference>
<keyword evidence="5" id="KW-1185">Reference proteome</keyword>
<sequence length="407" mass="44514">MPSQSLCRPSSTKVSLNCNCLPLHRTTNSTKKQQTSKHHPPPMSKIPTVQGIPIPPITSADTDPVPKKKPSKAKDATGAPPSRWYLKMTAGFWRSLQVVGMSLHYLAPPRPPNPSFSKTIPSTISKSKGDFKLHFYTPKSYTGASKSGKRYPAVVNFHGGGFTLGNATDDARFGRFVLDTCDALFICVDYRLAPEFPFPTAVDDGADALLYLVRHADELHIDASRLATSGFSAGGNIAITAPLRLTAHLKTLPQPTTAHRIRAVATWYPITDYTLSRAERRATAVRPDQTLPPTLTNLFDASYLFPPDLDLGDPFLSPSRASDAMLAEGIPDTVVFYTCEWDMLLREGEELATRLGKPPVGKTVHYKMIPEVPHGWDKSPDPLRPAAGSGELYAECCGILRDVFEGE</sequence>
<name>A0AAE0XGU7_9PEZI</name>
<protein>
    <submittedName>
        <fullName evidence="4">Alpha/Beta hydrolase protein</fullName>
    </submittedName>
</protein>
<evidence type="ECO:0000313" key="5">
    <source>
        <dbReference type="Proteomes" id="UP001270362"/>
    </source>
</evidence>
<dbReference type="InterPro" id="IPR050300">
    <property type="entry name" value="GDXG_lipolytic_enzyme"/>
</dbReference>
<feature type="region of interest" description="Disordered" evidence="2">
    <location>
        <begin position="27"/>
        <end position="80"/>
    </location>
</feature>
<proteinExistence type="predicted"/>
<dbReference type="Proteomes" id="UP001270362">
    <property type="component" value="Unassembled WGS sequence"/>
</dbReference>
<evidence type="ECO:0000259" key="3">
    <source>
        <dbReference type="Pfam" id="PF07859"/>
    </source>
</evidence>
<feature type="domain" description="Alpha/beta hydrolase fold-3" evidence="3">
    <location>
        <begin position="154"/>
        <end position="376"/>
    </location>
</feature>
<dbReference type="PANTHER" id="PTHR48081:SF8">
    <property type="entry name" value="ALPHA_BETA HYDROLASE FOLD-3 DOMAIN-CONTAINING PROTEIN-RELATED"/>
    <property type="match status" value="1"/>
</dbReference>
<dbReference type="Pfam" id="PF07859">
    <property type="entry name" value="Abhydrolase_3"/>
    <property type="match status" value="1"/>
</dbReference>
<comment type="caution">
    <text evidence="4">The sequence shown here is derived from an EMBL/GenBank/DDBJ whole genome shotgun (WGS) entry which is preliminary data.</text>
</comment>
<gene>
    <name evidence="4" type="ORF">B0T22DRAFT_449060</name>
</gene>